<evidence type="ECO:0000313" key="3">
    <source>
        <dbReference type="Proteomes" id="UP001043456"/>
    </source>
</evidence>
<feature type="domain" description="Methyltransferase type 12" evidence="1">
    <location>
        <begin position="63"/>
        <end position="165"/>
    </location>
</feature>
<dbReference type="OrthoDB" id="66144at2759"/>
<dbReference type="CDD" id="cd02440">
    <property type="entry name" value="AdoMet_MTases"/>
    <property type="match status" value="1"/>
</dbReference>
<dbReference type="Pfam" id="PF08242">
    <property type="entry name" value="Methyltransf_12"/>
    <property type="match status" value="1"/>
</dbReference>
<dbReference type="EMBL" id="BHVY01000010">
    <property type="protein sequence ID" value="GIJ92614.1"/>
    <property type="molecule type" value="Genomic_DNA"/>
</dbReference>
<dbReference type="RefSeq" id="XP_043163360.1">
    <property type="nucleotide sequence ID" value="XM_043307425.1"/>
</dbReference>
<keyword evidence="3" id="KW-1185">Reference proteome</keyword>
<name>A0A9P3BLC5_9EURO</name>
<dbReference type="PANTHER" id="PTHR43861">
    <property type="entry name" value="TRANS-ACONITATE 2-METHYLTRANSFERASE-RELATED"/>
    <property type="match status" value="1"/>
</dbReference>
<evidence type="ECO:0000313" key="2">
    <source>
        <dbReference type="EMBL" id="GIJ92614.1"/>
    </source>
</evidence>
<dbReference type="SUPFAM" id="SSF53335">
    <property type="entry name" value="S-adenosyl-L-methionine-dependent methyltransferases"/>
    <property type="match status" value="1"/>
</dbReference>
<dbReference type="GeneID" id="67000504"/>
<proteinExistence type="predicted"/>
<organism evidence="2 3">
    <name type="scientific">Aspergillus pseudoviridinutans</name>
    <dbReference type="NCBI Taxonomy" id="1517512"/>
    <lineage>
        <taxon>Eukaryota</taxon>
        <taxon>Fungi</taxon>
        <taxon>Dikarya</taxon>
        <taxon>Ascomycota</taxon>
        <taxon>Pezizomycotina</taxon>
        <taxon>Eurotiomycetes</taxon>
        <taxon>Eurotiomycetidae</taxon>
        <taxon>Eurotiales</taxon>
        <taxon>Aspergillaceae</taxon>
        <taxon>Aspergillus</taxon>
        <taxon>Aspergillus subgen. Fumigati</taxon>
    </lineage>
</organism>
<dbReference type="Proteomes" id="UP001043456">
    <property type="component" value="Unassembled WGS sequence"/>
</dbReference>
<evidence type="ECO:0000259" key="1">
    <source>
        <dbReference type="Pfam" id="PF08242"/>
    </source>
</evidence>
<gene>
    <name evidence="2" type="ORF">Asppvi_001892</name>
</gene>
<dbReference type="Gene3D" id="3.40.50.150">
    <property type="entry name" value="Vaccinia Virus protein VP39"/>
    <property type="match status" value="1"/>
</dbReference>
<comment type="caution">
    <text evidence="2">The sequence shown here is derived from an EMBL/GenBank/DDBJ whole genome shotgun (WGS) entry which is preliminary data.</text>
</comment>
<dbReference type="InterPro" id="IPR013217">
    <property type="entry name" value="Methyltransf_12"/>
</dbReference>
<protein>
    <recommendedName>
        <fullName evidence="1">Methyltransferase type 12 domain-containing protein</fullName>
    </recommendedName>
</protein>
<dbReference type="InterPro" id="IPR029063">
    <property type="entry name" value="SAM-dependent_MTases_sf"/>
</dbReference>
<sequence length="257" mass="28121">MSDLTSTNRAHFNNVASTHHTDFGPLIETIMEEIADRHTWISRKLATDPHHERSGESESIRLLDYACGAGTATKALLPHITQAIGLDLSENMVAEYNNWARVHGCPPEKMRAYHLDLLDPAAAGIDGVELSGFDVVVVCMALHHVTDAQRLLARLAGCLKPGGVCVVIDGFPTPMVSPGEDADTADLRAVLAPEQLGVLETINKHGFTEEEMRALYEGAGLGRNFEYEVIGRPLRFTMFGHSFSRRGFIARGERSTS</sequence>
<dbReference type="AlphaFoldDB" id="A0A9P3BLC5"/>
<accession>A0A9P3BLC5</accession>
<reference evidence="2 3" key="1">
    <citation type="submission" date="2018-10" db="EMBL/GenBank/DDBJ databases">
        <title>Pan-genome distribution and transcriptional activeness of fungal secondary metabolism genes in Aspergillus section Fumigati.</title>
        <authorList>
            <person name="Takahashi H."/>
            <person name="Umemura M."/>
            <person name="Ninomiya A."/>
            <person name="Kusuya Y."/>
            <person name="Urayama S."/>
            <person name="Shimizu M."/>
            <person name="Watanabe A."/>
            <person name="Kamei K."/>
            <person name="Yaguchi T."/>
            <person name="Hagiwara D."/>
        </authorList>
    </citation>
    <scope>NUCLEOTIDE SEQUENCE [LARGE SCALE GENOMIC DNA]</scope>
    <source>
        <strain evidence="2 3">IFM 55266</strain>
    </source>
</reference>